<evidence type="ECO:0000256" key="3">
    <source>
        <dbReference type="ARBA" id="ARBA00022759"/>
    </source>
</evidence>
<dbReference type="Gene3D" id="3.30.230.10">
    <property type="match status" value="1"/>
</dbReference>
<accession>A0AAU8PEJ5</accession>
<evidence type="ECO:0000313" key="8">
    <source>
        <dbReference type="EMBL" id="AEZ60224.1"/>
    </source>
</evidence>
<comment type="similarity">
    <text evidence="6">Belongs to the RnpA family.</text>
</comment>
<comment type="function">
    <text evidence="6">RNaseP catalyzes the removal of the 5'-leader sequence from pre-tRNA to produce the mature 5'-terminus. It can also cleave other RNA substrates such as 4.5S RNA. The protein component plays an auxiliary but essential role in vivo by binding to the 5'-leader sequence and broadening the substrate specificity of the ribozyme.</text>
</comment>
<evidence type="ECO:0000256" key="6">
    <source>
        <dbReference type="HAMAP-Rule" id="MF_00227"/>
    </source>
</evidence>
<evidence type="ECO:0000256" key="1">
    <source>
        <dbReference type="ARBA" id="ARBA00022694"/>
    </source>
</evidence>
<dbReference type="EMBL" id="CP002376">
    <property type="protein sequence ID" value="AEZ60224.1"/>
    <property type="molecule type" value="Genomic_DNA"/>
</dbReference>
<dbReference type="InterPro" id="IPR000100">
    <property type="entry name" value="RNase_P"/>
</dbReference>
<comment type="subunit">
    <text evidence="6">Consists of a catalytic RNA component (M1 or rnpB) and a protein subunit.</text>
</comment>
<keyword evidence="3 6" id="KW-0255">Endonuclease</keyword>
<dbReference type="KEGG" id="tpg:TPEGAU_0950a"/>
<dbReference type="HAMAP" id="MF_00227">
    <property type="entry name" value="RNase_P"/>
    <property type="match status" value="1"/>
</dbReference>
<dbReference type="EC" id="3.1.26.5" evidence="6 7"/>
<evidence type="ECO:0000256" key="7">
    <source>
        <dbReference type="NCBIfam" id="TIGR00188"/>
    </source>
</evidence>
<keyword evidence="4 6" id="KW-0378">Hydrolase</keyword>
<dbReference type="GO" id="GO:0000049">
    <property type="term" value="F:tRNA binding"/>
    <property type="evidence" value="ECO:0007669"/>
    <property type="project" value="UniProtKB-UniRule"/>
</dbReference>
<dbReference type="GO" id="GO:0030677">
    <property type="term" value="C:ribonuclease P complex"/>
    <property type="evidence" value="ECO:0007669"/>
    <property type="project" value="TreeGrafter"/>
</dbReference>
<keyword evidence="1 6" id="KW-0819">tRNA processing</keyword>
<evidence type="ECO:0000313" key="9">
    <source>
        <dbReference type="Proteomes" id="UP000008192"/>
    </source>
</evidence>
<gene>
    <name evidence="6 8" type="primary">rnpA</name>
    <name evidence="8" type="ordered locus">TPEGAU_0950a</name>
</gene>
<dbReference type="GO" id="GO:0042781">
    <property type="term" value="F:3'-tRNA processing endoribonuclease activity"/>
    <property type="evidence" value="ECO:0007669"/>
    <property type="project" value="TreeGrafter"/>
</dbReference>
<evidence type="ECO:0000256" key="5">
    <source>
        <dbReference type="ARBA" id="ARBA00022884"/>
    </source>
</evidence>
<reference evidence="9" key="1">
    <citation type="journal article" date="2012" name="PLoS Negl. Trop. Dis.">
        <title>Whole genome sequences of three Treponema pallidum ssp. pertenue strains: yaws and syphilis treponemes differ in less than 0.2% of the genome sequence.</title>
        <authorList>
            <person name="Cejkova D."/>
            <person name="Zobanikova M."/>
            <person name="Chen L."/>
            <person name="Pospisilova P."/>
            <person name="Strouhal M."/>
            <person name="Qin X."/>
            <person name="Mikalova L."/>
            <person name="Norris S.J."/>
            <person name="Muzny D.M."/>
            <person name="Gibbs R.A."/>
            <person name="Fulton L.L."/>
            <person name="Sodergren E."/>
            <person name="Weinstock G.M."/>
            <person name="Smajs D."/>
        </authorList>
    </citation>
    <scope>NUCLEOTIDE SEQUENCE [LARGE SCALE GENOMIC DNA]</scope>
    <source>
        <strain evidence="9">Gauthier</strain>
    </source>
</reference>
<proteinExistence type="inferred from homology"/>
<evidence type="ECO:0000256" key="4">
    <source>
        <dbReference type="ARBA" id="ARBA00022801"/>
    </source>
</evidence>
<sequence>MAASRVSSRCSTVRVTFDACERLRGSCRVRAVFKQGRRFCYGRACLFVLPNGCAYSRFLATFRRGYGKAVARNRARRLSKEAYRALKSSLVPGFDLVLLVSVVEDSLAAYQRLLCVLCDRARLFSEFTAERQE</sequence>
<dbReference type="Pfam" id="PF00825">
    <property type="entry name" value="Ribonuclease_P"/>
    <property type="match status" value="1"/>
</dbReference>
<dbReference type="InterPro" id="IPR014721">
    <property type="entry name" value="Ribsml_uS5_D2-typ_fold_subgr"/>
</dbReference>
<dbReference type="AlphaFoldDB" id="A0AAU8PEJ5"/>
<dbReference type="NCBIfam" id="TIGR00188">
    <property type="entry name" value="rnpA"/>
    <property type="match status" value="1"/>
</dbReference>
<dbReference type="PANTHER" id="PTHR33992">
    <property type="entry name" value="RIBONUCLEASE P PROTEIN COMPONENT"/>
    <property type="match status" value="1"/>
</dbReference>
<dbReference type="SUPFAM" id="SSF54211">
    <property type="entry name" value="Ribosomal protein S5 domain 2-like"/>
    <property type="match status" value="1"/>
</dbReference>
<comment type="catalytic activity">
    <reaction evidence="6">
        <text>Endonucleolytic cleavage of RNA, removing 5'-extranucleotides from tRNA precursor.</text>
        <dbReference type="EC" id="3.1.26.5"/>
    </reaction>
</comment>
<dbReference type="Proteomes" id="UP000008192">
    <property type="component" value="Chromosome"/>
</dbReference>
<protein>
    <recommendedName>
        <fullName evidence="6 7">Ribonuclease P protein component</fullName>
        <shortName evidence="6">RNase P protein</shortName>
        <shortName evidence="6">RNaseP protein</shortName>
        <ecNumber evidence="6 7">3.1.26.5</ecNumber>
    </recommendedName>
    <alternativeName>
        <fullName evidence="6">Protein C5</fullName>
    </alternativeName>
</protein>
<dbReference type="InterPro" id="IPR020568">
    <property type="entry name" value="Ribosomal_Su5_D2-typ_SF"/>
</dbReference>
<keyword evidence="2 6" id="KW-0540">Nuclease</keyword>
<evidence type="ECO:0000256" key="2">
    <source>
        <dbReference type="ARBA" id="ARBA00022722"/>
    </source>
</evidence>
<dbReference type="GO" id="GO:0001682">
    <property type="term" value="P:tRNA 5'-leader removal"/>
    <property type="evidence" value="ECO:0007669"/>
    <property type="project" value="UniProtKB-UniRule"/>
</dbReference>
<organism evidence="8 9">
    <name type="scientific">Treponema pallidum subsp. pertenue (strain Gauthier)</name>
    <dbReference type="NCBI Taxonomy" id="491080"/>
    <lineage>
        <taxon>Bacteria</taxon>
        <taxon>Pseudomonadati</taxon>
        <taxon>Spirochaetota</taxon>
        <taxon>Spirochaetia</taxon>
        <taxon>Spirochaetales</taxon>
        <taxon>Treponemataceae</taxon>
        <taxon>Treponema</taxon>
    </lineage>
</organism>
<keyword evidence="5 6" id="KW-0694">RNA-binding</keyword>
<dbReference type="PANTHER" id="PTHR33992:SF1">
    <property type="entry name" value="RIBONUCLEASE P PROTEIN COMPONENT"/>
    <property type="match status" value="1"/>
</dbReference>
<dbReference type="GO" id="GO:0004526">
    <property type="term" value="F:ribonuclease P activity"/>
    <property type="evidence" value="ECO:0007669"/>
    <property type="project" value="UniProtKB-UniRule"/>
</dbReference>
<name>A0AAU8PEJ5_TREPG</name>